<accession>A0ABY6R0Y5</accession>
<evidence type="ECO:0000313" key="8">
    <source>
        <dbReference type="Proteomes" id="UP001164506"/>
    </source>
</evidence>
<reference evidence="7" key="1">
    <citation type="submission" date="2021-09" db="EMBL/GenBank/DDBJ databases">
        <title>Complete genome sequence and metabolic characterization of Streptomyces tanashiensis DSM 731 the producer of antibacterial Kalafungin and diverse secondary metabolites.</title>
        <authorList>
            <person name="Abbasi M.N."/>
            <person name="Anwar M.N."/>
            <person name="Alam K."/>
            <person name="Shoaib M."/>
            <person name="Lin Z."/>
            <person name="Hayat M."/>
            <person name="Ali M.I."/>
            <person name="Malik H.M.T."/>
            <person name="Ahmed I."/>
            <person name="Li A."/>
            <person name="Hailong Wang H."/>
            <person name="Zhang Y."/>
        </authorList>
    </citation>
    <scope>NUCLEOTIDE SEQUENCE</scope>
    <source>
        <strain evidence="7">Kala</strain>
    </source>
</reference>
<feature type="transmembrane region" description="Helical" evidence="6">
    <location>
        <begin position="27"/>
        <end position="46"/>
    </location>
</feature>
<dbReference type="Pfam" id="PF20401">
    <property type="entry name" value="Rhomboid_2"/>
    <property type="match status" value="1"/>
</dbReference>
<proteinExistence type="predicted"/>
<gene>
    <name evidence="7" type="ORF">LDH80_19965</name>
</gene>
<feature type="transmembrane region" description="Helical" evidence="6">
    <location>
        <begin position="105"/>
        <end position="128"/>
    </location>
</feature>
<dbReference type="InterPro" id="IPR035952">
    <property type="entry name" value="Rhomboid-like_sf"/>
</dbReference>
<name>A0ABY6R0Y5_9ACTN</name>
<evidence type="ECO:0000313" key="7">
    <source>
        <dbReference type="EMBL" id="UZX22863.1"/>
    </source>
</evidence>
<protein>
    <recommendedName>
        <fullName evidence="9">Rhomboid family intramembrane serine protease</fullName>
    </recommendedName>
</protein>
<dbReference type="RefSeq" id="WP_190106337.1">
    <property type="nucleotide sequence ID" value="NZ_JBEZXN010000067.1"/>
</dbReference>
<dbReference type="SUPFAM" id="SSF144091">
    <property type="entry name" value="Rhomboid-like"/>
    <property type="match status" value="1"/>
</dbReference>
<keyword evidence="3 6" id="KW-1133">Transmembrane helix</keyword>
<dbReference type="InterPro" id="IPR046862">
    <property type="entry name" value="Rhomboid_2"/>
</dbReference>
<dbReference type="EMBL" id="CP084204">
    <property type="protein sequence ID" value="UZX22863.1"/>
    <property type="molecule type" value="Genomic_DNA"/>
</dbReference>
<evidence type="ECO:0000256" key="4">
    <source>
        <dbReference type="ARBA" id="ARBA00023136"/>
    </source>
</evidence>
<feature type="region of interest" description="Disordered" evidence="5">
    <location>
        <begin position="210"/>
        <end position="229"/>
    </location>
</feature>
<dbReference type="Proteomes" id="UP001164506">
    <property type="component" value="Chromosome"/>
</dbReference>
<evidence type="ECO:0000256" key="5">
    <source>
        <dbReference type="SAM" id="MobiDB-lite"/>
    </source>
</evidence>
<keyword evidence="4 6" id="KW-0472">Membrane</keyword>
<sequence length="229" mass="24757">MPSKTSPGGEPSRPIRSWVCSSPGTHVWLAVIAITSLVIALSPHGLETYLLHRNSSNLHQLAHHPVRALLGSAFWIENPADLLLYAVLFEVFHAPVERWLGTPKWLFTVATAHIAATLISQQVVLAAIQLHDVPRSMAHVVDIGVSYGLAASAGILTYRLPYPWRWPYLVAVLAFFLVPLATDRTYTDLGHAISLAIGLACYPLTRGAPAGGDPPRGKPVAVERPPGAH</sequence>
<evidence type="ECO:0000256" key="6">
    <source>
        <dbReference type="SAM" id="Phobius"/>
    </source>
</evidence>
<evidence type="ECO:0000256" key="1">
    <source>
        <dbReference type="ARBA" id="ARBA00004141"/>
    </source>
</evidence>
<evidence type="ECO:0000256" key="3">
    <source>
        <dbReference type="ARBA" id="ARBA00022989"/>
    </source>
</evidence>
<keyword evidence="8" id="KW-1185">Reference proteome</keyword>
<organism evidence="7 8">
    <name type="scientific">Streptomyces tanashiensis</name>
    <dbReference type="NCBI Taxonomy" id="67367"/>
    <lineage>
        <taxon>Bacteria</taxon>
        <taxon>Bacillati</taxon>
        <taxon>Actinomycetota</taxon>
        <taxon>Actinomycetes</taxon>
        <taxon>Kitasatosporales</taxon>
        <taxon>Streptomycetaceae</taxon>
        <taxon>Streptomyces</taxon>
    </lineage>
</organism>
<evidence type="ECO:0008006" key="9">
    <source>
        <dbReference type="Google" id="ProtNLM"/>
    </source>
</evidence>
<keyword evidence="2 6" id="KW-0812">Transmembrane</keyword>
<evidence type="ECO:0000256" key="2">
    <source>
        <dbReference type="ARBA" id="ARBA00022692"/>
    </source>
</evidence>
<comment type="subcellular location">
    <subcellularLocation>
        <location evidence="1">Membrane</location>
        <topology evidence="1">Multi-pass membrane protein</topology>
    </subcellularLocation>
</comment>
<feature type="transmembrane region" description="Helical" evidence="6">
    <location>
        <begin position="166"/>
        <end position="182"/>
    </location>
</feature>